<proteinExistence type="predicted"/>
<gene>
    <name evidence="3" type="ORF">P4I72_11095</name>
</gene>
<dbReference type="InterPro" id="IPR052048">
    <property type="entry name" value="ST_Response_Regulator"/>
</dbReference>
<dbReference type="InterPro" id="IPR011006">
    <property type="entry name" value="CheY-like_superfamily"/>
</dbReference>
<keyword evidence="4" id="KW-1185">Reference proteome</keyword>
<evidence type="ECO:0000256" key="1">
    <source>
        <dbReference type="PROSITE-ProRule" id="PRU00169"/>
    </source>
</evidence>
<dbReference type="CDD" id="cd17536">
    <property type="entry name" value="REC_YesN-like"/>
    <property type="match status" value="1"/>
</dbReference>
<name>A0ABU6G114_9BACL</name>
<dbReference type="PANTHER" id="PTHR43228">
    <property type="entry name" value="TWO-COMPONENT RESPONSE REGULATOR"/>
    <property type="match status" value="1"/>
</dbReference>
<sequence length="383" mass="43068">MYTAIIVDDEPWIIEGLKAGIDWGERGFTVIGDARNGQEALALIERLQPDFVLTDIKMPLLNGLELIKKGKAVSEHTLFVVLSGHAEFTYAQKALNFGAFGYCLKPFEIEEIQSMLKRLSEALAAKRNRHSHDRVAELYEAICTGEMDTVKRVLEENRMPLNDARTSIIPIVVQGKELPLAWPNIKHLGFRMSLRRYGFLVYEHHVKAFLQSVVEAYGIAPYSIGIGHSLSDLAGLEGSVESASLAAYGLFSTGKPGVYYSAVADSPIVEHLKRIADAITREDRIQFVACMETTRAHFHDGTFRMNDAYLLFTSTMYLFTRDGMKAGGKLFEGYQQLYEHFGNVDAMLDYLIVHTSGFIVEDIEARTMSVSHKKIKDILLYQR</sequence>
<organism evidence="3 4">
    <name type="scientific">Paenibacillus alba</name>
    <dbReference type="NCBI Taxonomy" id="1197127"/>
    <lineage>
        <taxon>Bacteria</taxon>
        <taxon>Bacillati</taxon>
        <taxon>Bacillota</taxon>
        <taxon>Bacilli</taxon>
        <taxon>Bacillales</taxon>
        <taxon>Paenibacillaceae</taxon>
        <taxon>Paenibacillus</taxon>
    </lineage>
</organism>
<dbReference type="SUPFAM" id="SSF52172">
    <property type="entry name" value="CheY-like"/>
    <property type="match status" value="1"/>
</dbReference>
<evidence type="ECO:0000313" key="3">
    <source>
        <dbReference type="EMBL" id="MEC0227670.1"/>
    </source>
</evidence>
<keyword evidence="1" id="KW-0597">Phosphoprotein</keyword>
<dbReference type="PANTHER" id="PTHR43228:SF1">
    <property type="entry name" value="TWO-COMPONENT RESPONSE REGULATOR ARR22"/>
    <property type="match status" value="1"/>
</dbReference>
<feature type="modified residue" description="4-aspartylphosphate" evidence="1">
    <location>
        <position position="55"/>
    </location>
</feature>
<protein>
    <submittedName>
        <fullName evidence="3">Response regulator</fullName>
    </submittedName>
</protein>
<dbReference type="SMART" id="SM00448">
    <property type="entry name" value="REC"/>
    <property type="match status" value="1"/>
</dbReference>
<accession>A0ABU6G114</accession>
<comment type="caution">
    <text evidence="3">The sequence shown here is derived from an EMBL/GenBank/DDBJ whole genome shotgun (WGS) entry which is preliminary data.</text>
</comment>
<feature type="domain" description="Response regulatory" evidence="2">
    <location>
        <begin position="3"/>
        <end position="120"/>
    </location>
</feature>
<evidence type="ECO:0000259" key="2">
    <source>
        <dbReference type="PROSITE" id="PS50110"/>
    </source>
</evidence>
<dbReference type="Proteomes" id="UP001338137">
    <property type="component" value="Unassembled WGS sequence"/>
</dbReference>
<dbReference type="EMBL" id="JARLKY010000023">
    <property type="protein sequence ID" value="MEC0227670.1"/>
    <property type="molecule type" value="Genomic_DNA"/>
</dbReference>
<reference evidence="3 4" key="1">
    <citation type="submission" date="2023-03" db="EMBL/GenBank/DDBJ databases">
        <title>Bacillus Genome Sequencing.</title>
        <authorList>
            <person name="Dunlap C."/>
        </authorList>
    </citation>
    <scope>NUCLEOTIDE SEQUENCE [LARGE SCALE GENOMIC DNA]</scope>
    <source>
        <strain evidence="3 4">BD-533</strain>
    </source>
</reference>
<dbReference type="Gene3D" id="3.40.50.2300">
    <property type="match status" value="1"/>
</dbReference>
<evidence type="ECO:0000313" key="4">
    <source>
        <dbReference type="Proteomes" id="UP001338137"/>
    </source>
</evidence>
<dbReference type="InterPro" id="IPR001789">
    <property type="entry name" value="Sig_transdc_resp-reg_receiver"/>
</dbReference>
<dbReference type="Pfam" id="PF00072">
    <property type="entry name" value="Response_reg"/>
    <property type="match status" value="1"/>
</dbReference>
<dbReference type="RefSeq" id="WP_326071971.1">
    <property type="nucleotide sequence ID" value="NZ_JARLKY010000023.1"/>
</dbReference>
<dbReference type="PROSITE" id="PS50110">
    <property type="entry name" value="RESPONSE_REGULATORY"/>
    <property type="match status" value="1"/>
</dbReference>